<feature type="compositionally biased region" description="Polar residues" evidence="4">
    <location>
        <begin position="1207"/>
        <end position="1225"/>
    </location>
</feature>
<dbReference type="CDD" id="cd22207">
    <property type="entry name" value="pseudoGTPaseD_p190RhoGAP"/>
    <property type="match status" value="1"/>
</dbReference>
<dbReference type="GO" id="GO:0005829">
    <property type="term" value="C:cytosol"/>
    <property type="evidence" value="ECO:0007669"/>
    <property type="project" value="TreeGrafter"/>
</dbReference>
<dbReference type="Pfam" id="PF00620">
    <property type="entry name" value="RhoGAP"/>
    <property type="match status" value="1"/>
</dbReference>
<feature type="domain" description="FF" evidence="6">
    <location>
        <begin position="491"/>
        <end position="551"/>
    </location>
</feature>
<dbReference type="PROSITE" id="PS51853">
    <property type="entry name" value="PG2"/>
    <property type="match status" value="1"/>
</dbReference>
<name>A0A6F9D659_9ASCI</name>
<keyword evidence="3" id="KW-0175">Coiled coil</keyword>
<feature type="compositionally biased region" description="Polar residues" evidence="4">
    <location>
        <begin position="1297"/>
        <end position="1307"/>
    </location>
</feature>
<dbReference type="GO" id="GO:0005096">
    <property type="term" value="F:GTPase activator activity"/>
    <property type="evidence" value="ECO:0007669"/>
    <property type="project" value="UniProtKB-KW"/>
</dbReference>
<feature type="compositionally biased region" description="Basic and acidic residues" evidence="4">
    <location>
        <begin position="1309"/>
        <end position="1335"/>
    </location>
</feature>
<dbReference type="InterPro" id="IPR051978">
    <property type="entry name" value="Rho-GAP_domain"/>
</dbReference>
<feature type="region of interest" description="Disordered" evidence="4">
    <location>
        <begin position="1293"/>
        <end position="1356"/>
    </location>
</feature>
<evidence type="ECO:0000259" key="5">
    <source>
        <dbReference type="PROSITE" id="PS50238"/>
    </source>
</evidence>
<evidence type="ECO:0000256" key="1">
    <source>
        <dbReference type="ARBA" id="ARBA00022468"/>
    </source>
</evidence>
<dbReference type="SMART" id="SM00324">
    <property type="entry name" value="RhoGAP"/>
    <property type="match status" value="1"/>
</dbReference>
<dbReference type="InterPro" id="IPR002713">
    <property type="entry name" value="FF_domain"/>
</dbReference>
<dbReference type="PROSITE" id="PS51852">
    <property type="entry name" value="PG1"/>
    <property type="match status" value="1"/>
</dbReference>
<proteinExistence type="evidence at transcript level"/>
<dbReference type="Gene3D" id="1.10.555.10">
    <property type="entry name" value="Rho GTPase activation protein"/>
    <property type="match status" value="1"/>
</dbReference>
<feature type="domain" description="Rho-GAP" evidence="5">
    <location>
        <begin position="1364"/>
        <end position="1556"/>
    </location>
</feature>
<dbReference type="PANTHER" id="PTHR46005:SF4">
    <property type="entry name" value="RHO GTPASE-ACTIVATING PROTEIN 190"/>
    <property type="match status" value="1"/>
</dbReference>
<feature type="region of interest" description="Disordered" evidence="4">
    <location>
        <begin position="994"/>
        <end position="1019"/>
    </location>
</feature>
<organism evidence="9">
    <name type="scientific">Phallusia mammillata</name>
    <dbReference type="NCBI Taxonomy" id="59560"/>
    <lineage>
        <taxon>Eukaryota</taxon>
        <taxon>Metazoa</taxon>
        <taxon>Chordata</taxon>
        <taxon>Tunicata</taxon>
        <taxon>Ascidiacea</taxon>
        <taxon>Phlebobranchia</taxon>
        <taxon>Ascidiidae</taxon>
        <taxon>Phallusia</taxon>
    </lineage>
</organism>
<dbReference type="Gene3D" id="3.40.50.300">
    <property type="entry name" value="P-loop containing nucleotide triphosphate hydrolases"/>
    <property type="match status" value="1"/>
</dbReference>
<dbReference type="InterPro" id="IPR036517">
    <property type="entry name" value="FF_domain_sf"/>
</dbReference>
<dbReference type="SUPFAM" id="SSF52540">
    <property type="entry name" value="P-loop containing nucleoside triphosphate hydrolases"/>
    <property type="match status" value="1"/>
</dbReference>
<dbReference type="GO" id="GO:0007266">
    <property type="term" value="P:Rho protein signal transduction"/>
    <property type="evidence" value="ECO:0007669"/>
    <property type="project" value="TreeGrafter"/>
</dbReference>
<feature type="coiled-coil region" evidence="3">
    <location>
        <begin position="264"/>
        <end position="291"/>
    </location>
</feature>
<dbReference type="InterPro" id="IPR000198">
    <property type="entry name" value="RhoGAP_dom"/>
</dbReference>
<keyword evidence="2" id="KW-0677">Repeat</keyword>
<dbReference type="EMBL" id="LR783020">
    <property type="protein sequence ID" value="CAB3222851.1"/>
    <property type="molecule type" value="mRNA"/>
</dbReference>
<dbReference type="InterPro" id="IPR039007">
    <property type="entry name" value="pG1"/>
</dbReference>
<feature type="compositionally biased region" description="Basic residues" evidence="4">
    <location>
        <begin position="1229"/>
        <end position="1238"/>
    </location>
</feature>
<dbReference type="GO" id="GO:0050770">
    <property type="term" value="P:regulation of axonogenesis"/>
    <property type="evidence" value="ECO:0007669"/>
    <property type="project" value="TreeGrafter"/>
</dbReference>
<evidence type="ECO:0000256" key="4">
    <source>
        <dbReference type="SAM" id="MobiDB-lite"/>
    </source>
</evidence>
<dbReference type="PANTHER" id="PTHR46005">
    <property type="entry name" value="RHO GTPASE-ACTIVATING PROTEIN 190"/>
    <property type="match status" value="1"/>
</dbReference>
<protein>
    <submittedName>
        <fullName evidence="9">Rho GTPase-activating protein 35</fullName>
    </submittedName>
</protein>
<gene>
    <name evidence="9" type="primary">Arhgap35</name>
</gene>
<evidence type="ECO:0000259" key="6">
    <source>
        <dbReference type="PROSITE" id="PS51676"/>
    </source>
</evidence>
<evidence type="ECO:0000256" key="3">
    <source>
        <dbReference type="SAM" id="Coils"/>
    </source>
</evidence>
<feature type="domain" description="PG2 pseudoGTPase" evidence="8">
    <location>
        <begin position="797"/>
        <end position="973"/>
    </location>
</feature>
<evidence type="ECO:0000313" key="9">
    <source>
        <dbReference type="EMBL" id="CAB3222851.1"/>
    </source>
</evidence>
<dbReference type="Pfam" id="PF19518">
    <property type="entry name" value="RhoGAP_pG1_pG2"/>
    <property type="match status" value="1"/>
</dbReference>
<feature type="domain" description="PG1 pseudoGTPase" evidence="7">
    <location>
        <begin position="595"/>
        <end position="770"/>
    </location>
</feature>
<dbReference type="GO" id="GO:0008361">
    <property type="term" value="P:regulation of cell size"/>
    <property type="evidence" value="ECO:0007669"/>
    <property type="project" value="TreeGrafter"/>
</dbReference>
<sequence length="1562" mass="176246">MSKEKRKSVFNIAVVGLSGTEQYKGSCGVGKSCLCNRFVREQADNYYLDHTSVLSQSDFGGRVVNNDHFLYWGEVNKQDDSGLDYKFNVIEQTEFIDDQTYEAHRTSSNLLYHKRCAQTKVSSAEKMMYICTDQLGIESDFEIKPMPDGKLAIDGFLLCIDVSLVANRTIDDQIRFVQTCHHYVAKTKKPVVLALTKCDEAVTAFITVAEKFACSPQGKKSSALPVIETSASENINVTLAFVYLAQLIDKSRSKSKIISFDDAAQVRKNILKAAKEQLEKLLEDKVEDYHESWQTARQKLENETQYRQFVELEGKNAASKIFRKHVNHLKNNYCLELQGKYLSYLPRALKIILPDAPAIRNTWNDTVSAMSRSPKFESWIIPSEELHIYGTGLPWYETEHMSSLEDRRIPFELLQTAEAERMFDIHRKELEAKQHRLELKKQFRDLLVESPQVTPGREWGDVVKFFKQYEFLSEITETELSSIYEQFQAEIMEKAKEDFQELLFEKSEIFVSTVNTTRVGINDALKEDPRYINMAKLQKEREEILTRHITEALYPPTDNWGPRCLGKALNAQRALKPCKNTEDQLFPPALRWQLKPDSKTLNIVLLGADGLSQDLANEITVGPLSNEEYKLDGCVHDLSLRPICGDVTLPSNTFQTLSFSPHGCIAVYSTIKSLRYIEESLEKMVVPSLESNHTPPFQGLPISILLACYADSDKQTHQLRDAGERLASRIGCPFIDVLEPEYAYNRRFHDSQIIMAMRSLIEGIKERAGSGRNSFADLEQAGGGLGIDPGMESPDLRIIMCTRQDDLPTAEVALAPLLNHSSFHDAGQEIIEGEETEDAIVVVTYLGTKRRRIAITLTSYQSARNLMSQGNPIHGFILVYDTQRKSSLSVMKVFATNTASAYPSLILCVSPNEEQPAAAAFFRQDTEARQLVVAGNALADELQAKFVSASSRHKRQTEVYSTFFKDAWEHKENTEAIHRISRIIVEEDQELKEMDEESILPIPAPRSRSRVSETKSSSVENIPVKSMYEAPRTENIVTPPSTLRFNISSQSSYTESQGISDPGHATPASTWSTGSDEYKPETPRTSPTAGLLDNEQMPDYEFDSALRTTPKPGKLRPELLHAVEVGIKKKPVKHAGLMHQSSLQDLQSSSKHSDKFPKQNLEYFDMPRPDPTHLGLKVLPVGPEAFQTKSNTVTTPTANGVKIALQPGSSGQKQLPRSSAITSSGLGRKFTKNGKRQPLKSVDIDSTPTFAQTPPPTLRPSRHSTADLLAIVPNENIGAMKRGLASSHEDLLHLSPSVPSSMPSYHGNTPKEEKRHKQKEEEKRKKEGKEKEQKMRMKMKGKNRPPPTSQATGNKHTLSDYFNKRLDDTIQGLNHMIPLFVEKCIRFIENYGLCTEGLYRIPANSKEREMLIKKFDEDNNYEFVPSEVSVSTVAGCVTWFFGHKNLPDPLIPYQLHDELEEAIKMPDRSLQLCSVRGVVRKLPYSNYATFKFLCAHLKHVGENETKNKMSIENLAICWWPTLFRPEVDSANAMAGITKTCHRDVLHTCIEQHAFIFCGQQEV</sequence>
<dbReference type="InterPro" id="IPR008936">
    <property type="entry name" value="Rho_GTPase_activation_prot"/>
</dbReference>
<dbReference type="Gene3D" id="1.10.10.440">
    <property type="entry name" value="FF domain"/>
    <property type="match status" value="2"/>
</dbReference>
<feature type="region of interest" description="Disordered" evidence="4">
    <location>
        <begin position="1048"/>
        <end position="1095"/>
    </location>
</feature>
<evidence type="ECO:0000259" key="7">
    <source>
        <dbReference type="PROSITE" id="PS51852"/>
    </source>
</evidence>
<dbReference type="InterPro" id="IPR032835">
    <property type="entry name" value="RhoGAP-FF1"/>
</dbReference>
<reference evidence="9" key="1">
    <citation type="submission" date="2020-04" db="EMBL/GenBank/DDBJ databases">
        <authorList>
            <person name="Neveu A P."/>
        </authorList>
    </citation>
    <scope>NUCLEOTIDE SEQUENCE</scope>
    <source>
        <tissue evidence="9">Whole embryo</tissue>
    </source>
</reference>
<dbReference type="SUPFAM" id="SSF48350">
    <property type="entry name" value="GTPase activation domain, GAP"/>
    <property type="match status" value="1"/>
</dbReference>
<feature type="compositionally biased region" description="Polar residues" evidence="4">
    <location>
        <begin position="1048"/>
        <end position="1059"/>
    </location>
</feature>
<dbReference type="InterPro" id="IPR045786">
    <property type="entry name" value="RhoGAP_pG1_pG2"/>
</dbReference>
<dbReference type="Pfam" id="PF16512">
    <property type="entry name" value="RhoGAP-FF1"/>
    <property type="match status" value="1"/>
</dbReference>
<evidence type="ECO:0000259" key="8">
    <source>
        <dbReference type="PROSITE" id="PS51853"/>
    </source>
</evidence>
<dbReference type="CDD" id="cd00882">
    <property type="entry name" value="Ras_like_GTPase"/>
    <property type="match status" value="1"/>
</dbReference>
<dbReference type="SMART" id="SM00441">
    <property type="entry name" value="FF"/>
    <property type="match status" value="4"/>
</dbReference>
<dbReference type="PROSITE" id="PS50238">
    <property type="entry name" value="RHOGAP"/>
    <property type="match status" value="1"/>
</dbReference>
<dbReference type="PROSITE" id="PS51676">
    <property type="entry name" value="FF"/>
    <property type="match status" value="2"/>
</dbReference>
<feature type="domain" description="FF" evidence="6">
    <location>
        <begin position="270"/>
        <end position="328"/>
    </location>
</feature>
<dbReference type="InterPro" id="IPR027417">
    <property type="entry name" value="P-loop_NTPase"/>
</dbReference>
<feature type="region of interest" description="Disordered" evidence="4">
    <location>
        <begin position="1206"/>
        <end position="1262"/>
    </location>
</feature>
<keyword evidence="1" id="KW-0343">GTPase activation</keyword>
<accession>A0A6F9D659</accession>
<dbReference type="Pfam" id="PF23083">
    <property type="entry name" value="FF_RHG35_4th"/>
    <property type="match status" value="1"/>
</dbReference>
<dbReference type="InterPro" id="IPR057284">
    <property type="entry name" value="FF_RHG35_4th"/>
</dbReference>
<dbReference type="SUPFAM" id="SSF81698">
    <property type="entry name" value="FF domain"/>
    <property type="match status" value="1"/>
</dbReference>
<evidence type="ECO:0000256" key="2">
    <source>
        <dbReference type="ARBA" id="ARBA00022737"/>
    </source>
</evidence>
<dbReference type="InterPro" id="IPR039006">
    <property type="entry name" value="RhoGAP_pG2"/>
</dbReference>